<evidence type="ECO:0000256" key="6">
    <source>
        <dbReference type="ARBA" id="ARBA00022989"/>
    </source>
</evidence>
<dbReference type="GO" id="GO:0015095">
    <property type="term" value="F:magnesium ion transmembrane transporter activity"/>
    <property type="evidence" value="ECO:0007669"/>
    <property type="project" value="UniProtKB-UniRule"/>
</dbReference>
<dbReference type="InterPro" id="IPR004488">
    <property type="entry name" value="Mg/Co-transport_prot_CorA"/>
</dbReference>
<dbReference type="CDD" id="cd12822">
    <property type="entry name" value="TmCorA-like"/>
    <property type="match status" value="1"/>
</dbReference>
<dbReference type="STRING" id="229920.ADM99_01250"/>
<accession>A0A0P6XIF0</accession>
<dbReference type="FunFam" id="1.20.58.340:FF:000012">
    <property type="entry name" value="Magnesium transport protein CorA"/>
    <property type="match status" value="1"/>
</dbReference>
<dbReference type="GO" id="GO:0005886">
    <property type="term" value="C:plasma membrane"/>
    <property type="evidence" value="ECO:0007669"/>
    <property type="project" value="UniProtKB-SubCell"/>
</dbReference>
<keyword evidence="4 8" id="KW-1003">Cell membrane</keyword>
<dbReference type="PANTHER" id="PTHR46494">
    <property type="entry name" value="CORA FAMILY METAL ION TRANSPORTER (EUROFUNG)"/>
    <property type="match status" value="1"/>
</dbReference>
<name>A0A0P6XIF0_9CHLR</name>
<dbReference type="PATRIC" id="fig|229920.5.peg.3064"/>
<evidence type="ECO:0000256" key="8">
    <source>
        <dbReference type="RuleBase" id="RU362010"/>
    </source>
</evidence>
<dbReference type="RefSeq" id="WP_062423255.1">
    <property type="nucleotide sequence ID" value="NZ_BBYA01000014.1"/>
</dbReference>
<dbReference type="AlphaFoldDB" id="A0A0P6XIF0"/>
<keyword evidence="8" id="KW-0406">Ion transport</keyword>
<dbReference type="GO" id="GO:0050897">
    <property type="term" value="F:cobalt ion binding"/>
    <property type="evidence" value="ECO:0007669"/>
    <property type="project" value="TreeGrafter"/>
</dbReference>
<dbReference type="SUPFAM" id="SSF144083">
    <property type="entry name" value="Magnesium transport protein CorA, transmembrane region"/>
    <property type="match status" value="1"/>
</dbReference>
<evidence type="ECO:0000256" key="2">
    <source>
        <dbReference type="ARBA" id="ARBA00009765"/>
    </source>
</evidence>
<gene>
    <name evidence="8" type="primary">corA</name>
    <name evidence="9" type="ORF">ADM99_01250</name>
</gene>
<dbReference type="EMBL" id="LGCK01000002">
    <property type="protein sequence ID" value="KPL74734.1"/>
    <property type="molecule type" value="Genomic_DNA"/>
</dbReference>
<comment type="function">
    <text evidence="8">Mediates influx of magnesium ions.</text>
</comment>
<organism evidence="9 10">
    <name type="scientific">Leptolinea tardivitalis</name>
    <dbReference type="NCBI Taxonomy" id="229920"/>
    <lineage>
        <taxon>Bacteria</taxon>
        <taxon>Bacillati</taxon>
        <taxon>Chloroflexota</taxon>
        <taxon>Anaerolineae</taxon>
        <taxon>Anaerolineales</taxon>
        <taxon>Anaerolineaceae</taxon>
        <taxon>Leptolinea</taxon>
    </lineage>
</organism>
<dbReference type="SUPFAM" id="SSF143865">
    <property type="entry name" value="CorA soluble domain-like"/>
    <property type="match status" value="1"/>
</dbReference>
<dbReference type="NCBIfam" id="TIGR00383">
    <property type="entry name" value="corA"/>
    <property type="match status" value="1"/>
</dbReference>
<sequence length="324" mass="37509">MIKSVRLEAGKPPESISLSDISRFLEKPRGIIWVSLEKASNTEIESILSGVFNFHPLAIEDCESIGYQTPKVDDFDHYLFIIANAIHPDANLKDLATSELNIFLSEHYIVTCFTDEAMSCVQNIWQRMSKDDRLSARGADFICHAILDTLVDEYMPLLDKMDEEVEWLEDQVLANPETATLERLLTLKHMVMSLRRVISPQRELINRLTRDEFLQISAVSRIYFRDIYDHLVRIQDMSESIRDIVSGAVDIYLNSTSLRLNTVMKALTIVSTIFLPLTFLAGVYGMNFKYFPELELTWAYPALWFVFLLIVVLMLTFFKKRQWF</sequence>
<evidence type="ECO:0000313" key="9">
    <source>
        <dbReference type="EMBL" id="KPL74734.1"/>
    </source>
</evidence>
<dbReference type="Proteomes" id="UP000050430">
    <property type="component" value="Unassembled WGS sequence"/>
</dbReference>
<evidence type="ECO:0000256" key="3">
    <source>
        <dbReference type="ARBA" id="ARBA00022448"/>
    </source>
</evidence>
<dbReference type="InterPro" id="IPR002523">
    <property type="entry name" value="MgTranspt_CorA/ZnTranspt_ZntB"/>
</dbReference>
<dbReference type="OrthoDB" id="9803416at2"/>
<evidence type="ECO:0000256" key="4">
    <source>
        <dbReference type="ARBA" id="ARBA00022475"/>
    </source>
</evidence>
<dbReference type="Pfam" id="PF01544">
    <property type="entry name" value="CorA"/>
    <property type="match status" value="1"/>
</dbReference>
<keyword evidence="8" id="KW-0460">Magnesium</keyword>
<comment type="similarity">
    <text evidence="2 8">Belongs to the CorA metal ion transporter (MIT) (TC 1.A.35) family.</text>
</comment>
<dbReference type="Gene3D" id="1.20.58.340">
    <property type="entry name" value="Magnesium transport protein CorA, transmembrane region"/>
    <property type="match status" value="2"/>
</dbReference>
<dbReference type="InterPro" id="IPR045863">
    <property type="entry name" value="CorA_TM1_TM2"/>
</dbReference>
<comment type="subcellular location">
    <subcellularLocation>
        <location evidence="1">Cell membrane</location>
        <topology evidence="1">Multi-pass membrane protein</topology>
    </subcellularLocation>
    <subcellularLocation>
        <location evidence="8">Membrane</location>
        <topology evidence="8">Multi-pass membrane protein</topology>
    </subcellularLocation>
</comment>
<keyword evidence="10" id="KW-1185">Reference proteome</keyword>
<dbReference type="InterPro" id="IPR045861">
    <property type="entry name" value="CorA_cytoplasmic_dom"/>
</dbReference>
<comment type="caution">
    <text evidence="9">The sequence shown here is derived from an EMBL/GenBank/DDBJ whole genome shotgun (WGS) entry which is preliminary data.</text>
</comment>
<feature type="transmembrane region" description="Helical" evidence="8">
    <location>
        <begin position="266"/>
        <end position="286"/>
    </location>
</feature>
<dbReference type="Gene3D" id="3.30.460.20">
    <property type="entry name" value="CorA soluble domain-like"/>
    <property type="match status" value="1"/>
</dbReference>
<keyword evidence="3 8" id="KW-0813">Transport</keyword>
<keyword evidence="5 8" id="KW-0812">Transmembrane</keyword>
<evidence type="ECO:0000256" key="1">
    <source>
        <dbReference type="ARBA" id="ARBA00004651"/>
    </source>
</evidence>
<dbReference type="GO" id="GO:0000287">
    <property type="term" value="F:magnesium ion binding"/>
    <property type="evidence" value="ECO:0007669"/>
    <property type="project" value="TreeGrafter"/>
</dbReference>
<dbReference type="PANTHER" id="PTHR46494:SF1">
    <property type="entry name" value="CORA FAMILY METAL ION TRANSPORTER (EUROFUNG)"/>
    <property type="match status" value="1"/>
</dbReference>
<evidence type="ECO:0000313" key="10">
    <source>
        <dbReference type="Proteomes" id="UP000050430"/>
    </source>
</evidence>
<keyword evidence="6 8" id="KW-1133">Transmembrane helix</keyword>
<evidence type="ECO:0000256" key="5">
    <source>
        <dbReference type="ARBA" id="ARBA00022692"/>
    </source>
</evidence>
<proteinExistence type="inferred from homology"/>
<feature type="transmembrane region" description="Helical" evidence="8">
    <location>
        <begin position="298"/>
        <end position="318"/>
    </location>
</feature>
<keyword evidence="7 8" id="KW-0472">Membrane</keyword>
<evidence type="ECO:0000256" key="7">
    <source>
        <dbReference type="ARBA" id="ARBA00023136"/>
    </source>
</evidence>
<reference evidence="9 10" key="1">
    <citation type="submission" date="2015-07" db="EMBL/GenBank/DDBJ databases">
        <title>Genome sequence of Leptolinea tardivitalis DSM 16556.</title>
        <authorList>
            <person name="Hemp J."/>
            <person name="Ward L.M."/>
            <person name="Pace L.A."/>
            <person name="Fischer W.W."/>
        </authorList>
    </citation>
    <scope>NUCLEOTIDE SEQUENCE [LARGE SCALE GENOMIC DNA]</scope>
    <source>
        <strain evidence="9 10">YMTK-2</strain>
    </source>
</reference>
<dbReference type="GO" id="GO:0015087">
    <property type="term" value="F:cobalt ion transmembrane transporter activity"/>
    <property type="evidence" value="ECO:0007669"/>
    <property type="project" value="UniProtKB-UniRule"/>
</dbReference>
<protein>
    <recommendedName>
        <fullName evidence="8">Magnesium transport protein CorA</fullName>
    </recommendedName>
</protein>